<dbReference type="RefSeq" id="XP_060409500.1">
    <property type="nucleotide sequence ID" value="XM_060552969.1"/>
</dbReference>
<comment type="caution">
    <text evidence="1">The sequence shown here is derived from an EMBL/GenBank/DDBJ whole genome shotgun (WGS) entry which is preliminary data.</text>
</comment>
<accession>A0AAD8PQ93</accession>
<dbReference type="EMBL" id="JAHLJV010000083">
    <property type="protein sequence ID" value="KAK1573936.1"/>
    <property type="molecule type" value="Genomic_DNA"/>
</dbReference>
<evidence type="ECO:0000313" key="2">
    <source>
        <dbReference type="Proteomes" id="UP001230504"/>
    </source>
</evidence>
<dbReference type="GeneID" id="85437209"/>
<reference evidence="1" key="1">
    <citation type="submission" date="2021-06" db="EMBL/GenBank/DDBJ databases">
        <title>Comparative genomics, transcriptomics and evolutionary studies reveal genomic signatures of adaptation to plant cell wall in hemibiotrophic fungi.</title>
        <authorList>
            <consortium name="DOE Joint Genome Institute"/>
            <person name="Baroncelli R."/>
            <person name="Diaz J.F."/>
            <person name="Benocci T."/>
            <person name="Peng M."/>
            <person name="Battaglia E."/>
            <person name="Haridas S."/>
            <person name="Andreopoulos W."/>
            <person name="Labutti K."/>
            <person name="Pangilinan J."/>
            <person name="Floch G.L."/>
            <person name="Makela M.R."/>
            <person name="Henrissat B."/>
            <person name="Grigoriev I.V."/>
            <person name="Crouch J.A."/>
            <person name="De Vries R.P."/>
            <person name="Sukno S.A."/>
            <person name="Thon M.R."/>
        </authorList>
    </citation>
    <scope>NUCLEOTIDE SEQUENCE</scope>
    <source>
        <strain evidence="1">CBS 125086</strain>
    </source>
</reference>
<evidence type="ECO:0000313" key="1">
    <source>
        <dbReference type="EMBL" id="KAK1573936.1"/>
    </source>
</evidence>
<dbReference type="AlphaFoldDB" id="A0AAD8PQ93"/>
<organism evidence="1 2">
    <name type="scientific">Colletotrichum navitas</name>
    <dbReference type="NCBI Taxonomy" id="681940"/>
    <lineage>
        <taxon>Eukaryota</taxon>
        <taxon>Fungi</taxon>
        <taxon>Dikarya</taxon>
        <taxon>Ascomycota</taxon>
        <taxon>Pezizomycotina</taxon>
        <taxon>Sordariomycetes</taxon>
        <taxon>Hypocreomycetidae</taxon>
        <taxon>Glomerellales</taxon>
        <taxon>Glomerellaceae</taxon>
        <taxon>Colletotrichum</taxon>
        <taxon>Colletotrichum graminicola species complex</taxon>
    </lineage>
</organism>
<proteinExistence type="predicted"/>
<protein>
    <submittedName>
        <fullName evidence="1">Uncharacterized protein</fullName>
    </submittedName>
</protein>
<name>A0AAD8PQ93_9PEZI</name>
<sequence>MFVRTVPRYPTCLGRAILGRGEKGKRWGNLSRLLLAKTEERLNLPQPGRCQVPPCASGGKRCCHCEKKDERGKVQSTLSVLPFCLSAFPHLPRTLVSSTWLSPPPPHEAKYSRLYVQSRQLPPIVLGHINSPLPVSVCSACFPVLVSPLPN</sequence>
<dbReference type="Proteomes" id="UP001230504">
    <property type="component" value="Unassembled WGS sequence"/>
</dbReference>
<gene>
    <name evidence="1" type="ORF">LY79DRAFT_395676</name>
</gene>
<keyword evidence="2" id="KW-1185">Reference proteome</keyword>